<dbReference type="PANTHER" id="PTHR11895">
    <property type="entry name" value="TRANSAMIDASE"/>
    <property type="match status" value="1"/>
</dbReference>
<dbReference type="AlphaFoldDB" id="A0A7X4LQ76"/>
<protein>
    <submittedName>
        <fullName evidence="2">Amidase</fullName>
    </submittedName>
</protein>
<dbReference type="InterPro" id="IPR000120">
    <property type="entry name" value="Amidase"/>
</dbReference>
<gene>
    <name evidence="2" type="ORF">F9817_20660</name>
</gene>
<evidence type="ECO:0000259" key="1">
    <source>
        <dbReference type="Pfam" id="PF01425"/>
    </source>
</evidence>
<dbReference type="InterPro" id="IPR036928">
    <property type="entry name" value="AS_sf"/>
</dbReference>
<dbReference type="Proteomes" id="UP000462621">
    <property type="component" value="Unassembled WGS sequence"/>
</dbReference>
<feature type="domain" description="Amidase" evidence="1">
    <location>
        <begin position="30"/>
        <end position="421"/>
    </location>
</feature>
<evidence type="ECO:0000313" key="2">
    <source>
        <dbReference type="EMBL" id="MZI95596.1"/>
    </source>
</evidence>
<dbReference type="Pfam" id="PF01425">
    <property type="entry name" value="Amidase"/>
    <property type="match status" value="1"/>
</dbReference>
<dbReference type="EMBL" id="WEKT01000062">
    <property type="protein sequence ID" value="MZI95596.1"/>
    <property type="molecule type" value="Genomic_DNA"/>
</dbReference>
<dbReference type="GO" id="GO:0003824">
    <property type="term" value="F:catalytic activity"/>
    <property type="evidence" value="ECO:0007669"/>
    <property type="project" value="InterPro"/>
</dbReference>
<accession>A0A7X4LQ76</accession>
<proteinExistence type="predicted"/>
<sequence length="434" mass="46830">MDSDLTLQPQSLVSMLRSIAAGEQTAEQWINACFDRIEAREEAVGAWQHRLTRDEYLTRYHAQQDFFTTSVLKGLPVGIKDIIDTKEMPTEMGSSIHQGRIPSDDATCVELIKKAGGMILGKTVTTEFAYFKAGKTGNPVDTERTPGGSSSGSAAAVADNMVPVSVGSQTAASVIRPAAYCGTIGYVASRGELSLRGGQPLAQSLDSLGLYGREVADIQLLRSVLLRQATPENWQSTLNASELKRVLVCDGSLVGDVSIDMQEALASLAEKLEKQGVAIERLGQTEQVRQLVRCHEQIMAWEVCRNLAYESQFPEQLSEPLQALLANGLAMERSEYLNALRQVQELGGWLNQALAQVDVILTPAAPGIAPLKTDGTGSPHMSRPWQVLGLPTVTIPGLSDQAGLPLGLQLVGQAHDDDMLLAHASWVLNTVMTK</sequence>
<comment type="caution">
    <text evidence="2">The sequence shown here is derived from an EMBL/GenBank/DDBJ whole genome shotgun (WGS) entry which is preliminary data.</text>
</comment>
<dbReference type="SUPFAM" id="SSF75304">
    <property type="entry name" value="Amidase signature (AS) enzymes"/>
    <property type="match status" value="1"/>
</dbReference>
<dbReference type="PANTHER" id="PTHR11895:SF151">
    <property type="entry name" value="GLUTAMYL-TRNA(GLN) AMIDOTRANSFERASE SUBUNIT A"/>
    <property type="match status" value="1"/>
</dbReference>
<evidence type="ECO:0000313" key="3">
    <source>
        <dbReference type="Proteomes" id="UP000462621"/>
    </source>
</evidence>
<reference evidence="2 3" key="1">
    <citation type="submission" date="2019-10" db="EMBL/GenBank/DDBJ databases">
        <title>Vibrio sp. nov. isolated from a shrimp pond.</title>
        <authorList>
            <person name="Gomez-Gil B."/>
            <person name="Enciso-Ibarra J."/>
            <person name="Enciso-Ibarra K."/>
            <person name="Bolan-Mejia C."/>
        </authorList>
    </citation>
    <scope>NUCLEOTIDE SEQUENCE [LARGE SCALE GENOMIC DNA]</scope>
    <source>
        <strain evidence="2 3">CAIM 722</strain>
    </source>
</reference>
<keyword evidence="3" id="KW-1185">Reference proteome</keyword>
<dbReference type="RefSeq" id="WP_161158093.1">
    <property type="nucleotide sequence ID" value="NZ_WEKT01000062.1"/>
</dbReference>
<organism evidence="2 3">
    <name type="scientific">Vibrio eleionomae</name>
    <dbReference type="NCBI Taxonomy" id="2653505"/>
    <lineage>
        <taxon>Bacteria</taxon>
        <taxon>Pseudomonadati</taxon>
        <taxon>Pseudomonadota</taxon>
        <taxon>Gammaproteobacteria</taxon>
        <taxon>Vibrionales</taxon>
        <taxon>Vibrionaceae</taxon>
        <taxon>Vibrio</taxon>
    </lineage>
</organism>
<name>A0A7X4LQ76_9VIBR</name>
<dbReference type="Gene3D" id="3.90.1300.10">
    <property type="entry name" value="Amidase signature (AS) domain"/>
    <property type="match status" value="1"/>
</dbReference>
<dbReference type="InterPro" id="IPR023631">
    <property type="entry name" value="Amidase_dom"/>
</dbReference>